<evidence type="ECO:0000313" key="2">
    <source>
        <dbReference type="EMBL" id="QJH94950.1"/>
    </source>
</evidence>
<dbReference type="EMBL" id="MT144610">
    <property type="protein sequence ID" value="QJH94950.1"/>
    <property type="molecule type" value="Genomic_DNA"/>
</dbReference>
<dbReference type="AlphaFoldDB" id="A0A6H1ZKJ6"/>
<protein>
    <submittedName>
        <fullName evidence="1">Uncharacterized protein</fullName>
    </submittedName>
</protein>
<evidence type="ECO:0000313" key="1">
    <source>
        <dbReference type="EMBL" id="QJA47720.1"/>
    </source>
</evidence>
<gene>
    <name evidence="1" type="ORF">TM448A00732_0010</name>
    <name evidence="2" type="ORF">TM448B00314_0010</name>
</gene>
<accession>A0A6H1ZKJ6</accession>
<reference evidence="1" key="1">
    <citation type="submission" date="2020-03" db="EMBL/GenBank/DDBJ databases">
        <title>The deep terrestrial virosphere.</title>
        <authorList>
            <person name="Holmfeldt K."/>
            <person name="Nilsson E."/>
            <person name="Simone D."/>
            <person name="Lopez-Fernandez M."/>
            <person name="Wu X."/>
            <person name="de Brujin I."/>
            <person name="Lundin D."/>
            <person name="Andersson A."/>
            <person name="Bertilsson S."/>
            <person name="Dopson M."/>
        </authorList>
    </citation>
    <scope>NUCLEOTIDE SEQUENCE</scope>
    <source>
        <strain evidence="1">TM448A00732</strain>
        <strain evidence="2">TM448B00314</strain>
    </source>
</reference>
<name>A0A6H1ZKJ6_9ZZZZ</name>
<proteinExistence type="predicted"/>
<dbReference type="EMBL" id="MT144054">
    <property type="protein sequence ID" value="QJA47720.1"/>
    <property type="molecule type" value="Genomic_DNA"/>
</dbReference>
<organism evidence="1">
    <name type="scientific">viral metagenome</name>
    <dbReference type="NCBI Taxonomy" id="1070528"/>
    <lineage>
        <taxon>unclassified sequences</taxon>
        <taxon>metagenomes</taxon>
        <taxon>organismal metagenomes</taxon>
    </lineage>
</organism>
<sequence length="71" mass="7930">MNKSKREVYITLANEVDSQLCTFCTYFRGGCGCSACHHPLSAVEDIAVHIGPSDDCWAFSPCEPLDIIHYY</sequence>